<dbReference type="RefSeq" id="WP_220192948.1">
    <property type="nucleotide sequence ID" value="NZ_BNJF01000001.1"/>
</dbReference>
<organism evidence="1 2">
    <name type="scientific">Ktedonospora formicarum</name>
    <dbReference type="NCBI Taxonomy" id="2778364"/>
    <lineage>
        <taxon>Bacteria</taxon>
        <taxon>Bacillati</taxon>
        <taxon>Chloroflexota</taxon>
        <taxon>Ktedonobacteria</taxon>
        <taxon>Ktedonobacterales</taxon>
        <taxon>Ktedonobacteraceae</taxon>
        <taxon>Ktedonospora</taxon>
    </lineage>
</organism>
<evidence type="ECO:0000313" key="1">
    <source>
        <dbReference type="EMBL" id="GHO43477.1"/>
    </source>
</evidence>
<gene>
    <name evidence="1" type="ORF">KSX_16400</name>
</gene>
<dbReference type="AlphaFoldDB" id="A0A8J3HZF9"/>
<accession>A0A8J3HZF9</accession>
<keyword evidence="2" id="KW-1185">Reference proteome</keyword>
<dbReference type="EMBL" id="BNJF01000001">
    <property type="protein sequence ID" value="GHO43477.1"/>
    <property type="molecule type" value="Genomic_DNA"/>
</dbReference>
<dbReference type="Proteomes" id="UP000612362">
    <property type="component" value="Unassembled WGS sequence"/>
</dbReference>
<protein>
    <submittedName>
        <fullName evidence="1">Uncharacterized protein</fullName>
    </submittedName>
</protein>
<sequence>MHAQDTDDWIVTEEGLYVATRGFLIRRGYCCASRCRNCPYINWRENPEWEPVPETEVQHARVASRSLAAARFLLKQHEEALQHNNPTNHDYHQRMAQHYRALLTHWKER</sequence>
<evidence type="ECO:0000313" key="2">
    <source>
        <dbReference type="Proteomes" id="UP000612362"/>
    </source>
</evidence>
<dbReference type="Pfam" id="PF17653">
    <property type="entry name" value="DUF5522"/>
    <property type="match status" value="1"/>
</dbReference>
<name>A0A8J3HZF9_9CHLR</name>
<proteinExistence type="predicted"/>
<comment type="caution">
    <text evidence="1">The sequence shown here is derived from an EMBL/GenBank/DDBJ whole genome shotgun (WGS) entry which is preliminary data.</text>
</comment>
<dbReference type="InterPro" id="IPR040807">
    <property type="entry name" value="DUF5522"/>
</dbReference>
<reference evidence="1" key="1">
    <citation type="submission" date="2020-10" db="EMBL/GenBank/DDBJ databases">
        <title>Taxonomic study of unclassified bacteria belonging to the class Ktedonobacteria.</title>
        <authorList>
            <person name="Yabe S."/>
            <person name="Wang C.M."/>
            <person name="Zheng Y."/>
            <person name="Sakai Y."/>
            <person name="Cavaletti L."/>
            <person name="Monciardini P."/>
            <person name="Donadio S."/>
        </authorList>
    </citation>
    <scope>NUCLEOTIDE SEQUENCE</scope>
    <source>
        <strain evidence="1">SOSP1-1</strain>
    </source>
</reference>